<proteinExistence type="predicted"/>
<protein>
    <submittedName>
        <fullName evidence="1">Uncharacterized protein</fullName>
    </submittedName>
</protein>
<dbReference type="Proteomes" id="UP000017836">
    <property type="component" value="Unassembled WGS sequence"/>
</dbReference>
<evidence type="ECO:0000313" key="1">
    <source>
        <dbReference type="EMBL" id="ERN01173.1"/>
    </source>
</evidence>
<evidence type="ECO:0000313" key="2">
    <source>
        <dbReference type="Proteomes" id="UP000017836"/>
    </source>
</evidence>
<accession>W1NZT9</accession>
<sequence>MRLAFLMSRHYVRCHVDRSCDPFSGRILLQVDPTKRWLFSCRIRRQLRVGHAWAWAPCLLYVHDDAMNDAMPMPVTSHLQEFMRCPSLRVCTLLSHKR</sequence>
<gene>
    <name evidence="1" type="ORF">AMTR_s00002p00226230</name>
</gene>
<organism evidence="1 2">
    <name type="scientific">Amborella trichopoda</name>
    <dbReference type="NCBI Taxonomy" id="13333"/>
    <lineage>
        <taxon>Eukaryota</taxon>
        <taxon>Viridiplantae</taxon>
        <taxon>Streptophyta</taxon>
        <taxon>Embryophyta</taxon>
        <taxon>Tracheophyta</taxon>
        <taxon>Spermatophyta</taxon>
        <taxon>Magnoliopsida</taxon>
        <taxon>Amborellales</taxon>
        <taxon>Amborellaceae</taxon>
        <taxon>Amborella</taxon>
    </lineage>
</organism>
<dbReference type="EMBL" id="KI394767">
    <property type="protein sequence ID" value="ERN01173.1"/>
    <property type="molecule type" value="Genomic_DNA"/>
</dbReference>
<reference evidence="2" key="1">
    <citation type="journal article" date="2013" name="Science">
        <title>The Amborella genome and the evolution of flowering plants.</title>
        <authorList>
            <consortium name="Amborella Genome Project"/>
        </authorList>
    </citation>
    <scope>NUCLEOTIDE SEQUENCE [LARGE SCALE GENOMIC DNA]</scope>
</reference>
<dbReference type="HOGENOM" id="CLU_2336394_0_0_1"/>
<keyword evidence="2" id="KW-1185">Reference proteome</keyword>
<name>W1NZT9_AMBTC</name>
<dbReference type="AlphaFoldDB" id="W1NZT9"/>
<dbReference type="Gramene" id="ERN01173">
    <property type="protein sequence ID" value="ERN01173"/>
    <property type="gene ID" value="AMTR_s00002p00226230"/>
</dbReference>